<evidence type="ECO:0000256" key="10">
    <source>
        <dbReference type="ARBA" id="ARBA00030775"/>
    </source>
</evidence>
<evidence type="ECO:0000256" key="5">
    <source>
        <dbReference type="ARBA" id="ARBA00022519"/>
    </source>
</evidence>
<dbReference type="GO" id="GO:0005886">
    <property type="term" value="C:plasma membrane"/>
    <property type="evidence" value="ECO:0007669"/>
    <property type="project" value="UniProtKB-SubCell"/>
</dbReference>
<evidence type="ECO:0000256" key="7">
    <source>
        <dbReference type="ARBA" id="ARBA00022989"/>
    </source>
</evidence>
<protein>
    <recommendedName>
        <fullName evidence="2">Type II secretion system protein H</fullName>
    </recommendedName>
    <alternativeName>
        <fullName evidence="10">General secretion pathway protein H</fullName>
    </alternativeName>
</protein>
<dbReference type="Pfam" id="PF07963">
    <property type="entry name" value="N_methyl"/>
    <property type="match status" value="1"/>
</dbReference>
<keyword evidence="14" id="KW-1185">Reference proteome</keyword>
<gene>
    <name evidence="13" type="ORF">C1O66_19905</name>
</gene>
<dbReference type="GO" id="GO:0015627">
    <property type="term" value="C:type II protein secretion system complex"/>
    <property type="evidence" value="ECO:0007669"/>
    <property type="project" value="InterPro"/>
</dbReference>
<organism evidence="13 14">
    <name type="scientific">Kinneretia aquatilis</name>
    <dbReference type="NCBI Taxonomy" id="2070761"/>
    <lineage>
        <taxon>Bacteria</taxon>
        <taxon>Pseudomonadati</taxon>
        <taxon>Pseudomonadota</taxon>
        <taxon>Betaproteobacteria</taxon>
        <taxon>Burkholderiales</taxon>
        <taxon>Sphaerotilaceae</taxon>
        <taxon>Roseateles</taxon>
    </lineage>
</organism>
<evidence type="ECO:0000259" key="12">
    <source>
        <dbReference type="Pfam" id="PF12019"/>
    </source>
</evidence>
<dbReference type="GO" id="GO:0015628">
    <property type="term" value="P:protein secretion by the type II secretion system"/>
    <property type="evidence" value="ECO:0007669"/>
    <property type="project" value="InterPro"/>
</dbReference>
<dbReference type="InterPro" id="IPR022346">
    <property type="entry name" value="T2SS_GspH"/>
</dbReference>
<evidence type="ECO:0000256" key="11">
    <source>
        <dbReference type="SAM" id="Phobius"/>
    </source>
</evidence>
<dbReference type="Gene3D" id="3.30.700.10">
    <property type="entry name" value="Glycoprotein, Type 4 Pilin"/>
    <property type="match status" value="1"/>
</dbReference>
<dbReference type="AlphaFoldDB" id="A0A2N8KRB6"/>
<proteinExistence type="inferred from homology"/>
<dbReference type="PROSITE" id="PS00409">
    <property type="entry name" value="PROKAR_NTER_METHYL"/>
    <property type="match status" value="1"/>
</dbReference>
<accession>A0A2N8KRB6</accession>
<keyword evidence="3" id="KW-1003">Cell membrane</keyword>
<comment type="subcellular location">
    <subcellularLocation>
        <location evidence="1">Cell inner membrane</location>
        <topology evidence="1">Single-pass membrane protein</topology>
    </subcellularLocation>
</comment>
<dbReference type="InterPro" id="IPR045584">
    <property type="entry name" value="Pilin-like"/>
</dbReference>
<evidence type="ECO:0000256" key="4">
    <source>
        <dbReference type="ARBA" id="ARBA00022481"/>
    </source>
</evidence>
<sequence>MNHKSRPNMHRGFTLLEAAVVMAVLAVVMAVAVPSYRSFIQRQQLRDAANSLLMDLRNAREMSVSQRSPVFVSFQAGPEWCWGISRDHPCDCGPTVAGSSKSFDPATGRATACTLTRSKGRDYPDVRMDSAVDAEFEPALGQAPRHGATAFSTGKGQALRVELNSMGRVQVCGPAAQTASPC</sequence>
<keyword evidence="4" id="KW-0488">Methylation</keyword>
<evidence type="ECO:0000313" key="14">
    <source>
        <dbReference type="Proteomes" id="UP000235916"/>
    </source>
</evidence>
<evidence type="ECO:0000313" key="13">
    <source>
        <dbReference type="EMBL" id="PND36008.1"/>
    </source>
</evidence>
<dbReference type="InterPro" id="IPR012902">
    <property type="entry name" value="N_methyl_site"/>
</dbReference>
<comment type="similarity">
    <text evidence="9">Belongs to the GSP H family.</text>
</comment>
<name>A0A2N8KRB6_9BURK</name>
<evidence type="ECO:0000256" key="9">
    <source>
        <dbReference type="ARBA" id="ARBA00025772"/>
    </source>
</evidence>
<evidence type="ECO:0000256" key="3">
    <source>
        <dbReference type="ARBA" id="ARBA00022475"/>
    </source>
</evidence>
<dbReference type="Pfam" id="PF12019">
    <property type="entry name" value="GspH"/>
    <property type="match status" value="1"/>
</dbReference>
<keyword evidence="8 11" id="KW-0472">Membrane</keyword>
<dbReference type="Proteomes" id="UP000235916">
    <property type="component" value="Unassembled WGS sequence"/>
</dbReference>
<evidence type="ECO:0000256" key="2">
    <source>
        <dbReference type="ARBA" id="ARBA00021549"/>
    </source>
</evidence>
<evidence type="ECO:0000256" key="1">
    <source>
        <dbReference type="ARBA" id="ARBA00004377"/>
    </source>
</evidence>
<reference evidence="13 14" key="1">
    <citation type="submission" date="2018-01" db="EMBL/GenBank/DDBJ databases">
        <title>Draft genome sequence of Paucibacter aquatile CR182 isolated from freshwater of the Nakdong River.</title>
        <authorList>
            <person name="Choi A."/>
            <person name="Chung E.J."/>
        </authorList>
    </citation>
    <scope>NUCLEOTIDE SEQUENCE [LARGE SCALE GENOMIC DNA]</scope>
    <source>
        <strain evidence="13 14">CR182</strain>
    </source>
</reference>
<comment type="caution">
    <text evidence="13">The sequence shown here is derived from an EMBL/GenBank/DDBJ whole genome shotgun (WGS) entry which is preliminary data.</text>
</comment>
<feature type="domain" description="General secretion pathway GspH" evidence="12">
    <location>
        <begin position="48"/>
        <end position="141"/>
    </location>
</feature>
<keyword evidence="7 11" id="KW-1133">Transmembrane helix</keyword>
<dbReference type="RefSeq" id="WP_102769787.1">
    <property type="nucleotide sequence ID" value="NZ_POSP01000004.1"/>
</dbReference>
<keyword evidence="6 11" id="KW-0812">Transmembrane</keyword>
<dbReference type="EMBL" id="POSP01000004">
    <property type="protein sequence ID" value="PND36008.1"/>
    <property type="molecule type" value="Genomic_DNA"/>
</dbReference>
<evidence type="ECO:0000256" key="8">
    <source>
        <dbReference type="ARBA" id="ARBA00023136"/>
    </source>
</evidence>
<dbReference type="OrthoDB" id="8902346at2"/>
<feature type="transmembrane region" description="Helical" evidence="11">
    <location>
        <begin position="12"/>
        <end position="36"/>
    </location>
</feature>
<dbReference type="SUPFAM" id="SSF54523">
    <property type="entry name" value="Pili subunits"/>
    <property type="match status" value="1"/>
</dbReference>
<keyword evidence="5" id="KW-0997">Cell inner membrane</keyword>
<dbReference type="NCBIfam" id="TIGR02532">
    <property type="entry name" value="IV_pilin_GFxxxE"/>
    <property type="match status" value="1"/>
</dbReference>
<evidence type="ECO:0000256" key="6">
    <source>
        <dbReference type="ARBA" id="ARBA00022692"/>
    </source>
</evidence>